<name>A0AAV3X492_9CYAN</name>
<keyword evidence="5" id="KW-0233">DNA recombination</keyword>
<dbReference type="InterPro" id="IPR013087">
    <property type="entry name" value="Znf_C2H2_type"/>
</dbReference>
<keyword evidence="4" id="KW-0238">DNA-binding</keyword>
<organism evidence="7 8">
    <name type="scientific">Microseira wollei NIES-4236</name>
    <dbReference type="NCBI Taxonomy" id="2530354"/>
    <lineage>
        <taxon>Bacteria</taxon>
        <taxon>Bacillati</taxon>
        <taxon>Cyanobacteriota</taxon>
        <taxon>Cyanophyceae</taxon>
        <taxon>Oscillatoriophycideae</taxon>
        <taxon>Aerosakkonematales</taxon>
        <taxon>Aerosakkonemataceae</taxon>
        <taxon>Microseira</taxon>
    </lineage>
</organism>
<gene>
    <name evidence="7" type="ORF">MiSe_13710</name>
</gene>
<evidence type="ECO:0000256" key="3">
    <source>
        <dbReference type="ARBA" id="ARBA00022578"/>
    </source>
</evidence>
<dbReference type="InterPro" id="IPR010095">
    <property type="entry name" value="Cas12f1-like_TNB"/>
</dbReference>
<dbReference type="PANTHER" id="PTHR30405">
    <property type="entry name" value="TRANSPOSASE"/>
    <property type="match status" value="1"/>
</dbReference>
<comment type="similarity">
    <text evidence="1">In the C-terminal section; belongs to the transposase 35 family.</text>
</comment>
<evidence type="ECO:0000256" key="1">
    <source>
        <dbReference type="ARBA" id="ARBA00008761"/>
    </source>
</evidence>
<dbReference type="GO" id="GO:0032196">
    <property type="term" value="P:transposition"/>
    <property type="evidence" value="ECO:0007669"/>
    <property type="project" value="UniProtKB-KW"/>
</dbReference>
<dbReference type="AlphaFoldDB" id="A0AAV3X492"/>
<dbReference type="Proteomes" id="UP001050975">
    <property type="component" value="Unassembled WGS sequence"/>
</dbReference>
<dbReference type="GO" id="GO:0006310">
    <property type="term" value="P:DNA recombination"/>
    <property type="evidence" value="ECO:0007669"/>
    <property type="project" value="UniProtKB-KW"/>
</dbReference>
<evidence type="ECO:0000313" key="7">
    <source>
        <dbReference type="EMBL" id="GET36620.1"/>
    </source>
</evidence>
<dbReference type="InterPro" id="IPR001959">
    <property type="entry name" value="Transposase"/>
</dbReference>
<dbReference type="InterPro" id="IPR051399">
    <property type="entry name" value="RNA-guided_DNA_endo/Transpos"/>
</dbReference>
<evidence type="ECO:0000259" key="6">
    <source>
        <dbReference type="PROSITE" id="PS00028"/>
    </source>
</evidence>
<proteinExistence type="inferred from homology"/>
<keyword evidence="8" id="KW-1185">Reference proteome</keyword>
<keyword evidence="3" id="KW-0815">Transposition</keyword>
<feature type="domain" description="C2H2-type" evidence="6">
    <location>
        <begin position="348"/>
        <end position="368"/>
    </location>
</feature>
<accession>A0AAV3X492</accession>
<dbReference type="PROSITE" id="PS00028">
    <property type="entry name" value="ZINC_FINGER_C2H2_1"/>
    <property type="match status" value="1"/>
</dbReference>
<dbReference type="Pfam" id="PF01385">
    <property type="entry name" value="OrfB_IS605"/>
    <property type="match status" value="1"/>
</dbReference>
<evidence type="ECO:0000256" key="2">
    <source>
        <dbReference type="ARBA" id="ARBA00011044"/>
    </source>
</evidence>
<sequence>MSKIDAYSQFPCYTYTRYTDVKMLVFESKLEGMQQQYDALDEAIRTARFIRNSCLKYWQENQGVGRYDLSRYCAVLADCPDFPWAKKLNSMARQASAERAWSSIARFYDNCKKKVSGKKGYPKFKKYQTRASVEYKTSGWKLSEDRRYLTFSDGFEAGTFKLWGSRDLHFYQLKQIKRIRVVRRADGYYAQFCIDTERLEKREPTGKTIGLDVGLNHFYTDSNGQTVDNPRFLRKSERALKRAQRRLARTKKGSKNRIKARGKLGRKHLRVSRQRKDFAVKLARCVVRSSDLVAYEDLKVRNMVKNHHLAKSISDASWSLFRQWVEYFGKVFGVVTVAVPPYYTSQNCSNCGQKVQKTLSTRTHKCSHCGYIADRDENAARNILERGLATVGHTGSWEDNSRNVSGEIDLCLGDENPLSKPTRRKRKSKL</sequence>
<dbReference type="NCBIfam" id="TIGR01766">
    <property type="entry name" value="IS200/IS605 family accessory protein TnpB-like domain"/>
    <property type="match status" value="1"/>
</dbReference>
<evidence type="ECO:0000256" key="4">
    <source>
        <dbReference type="ARBA" id="ARBA00023125"/>
    </source>
</evidence>
<dbReference type="PANTHER" id="PTHR30405:SF25">
    <property type="entry name" value="RNA-GUIDED DNA ENDONUCLEASE INSQ-RELATED"/>
    <property type="match status" value="1"/>
</dbReference>
<dbReference type="GO" id="GO:0003677">
    <property type="term" value="F:DNA binding"/>
    <property type="evidence" value="ECO:0007669"/>
    <property type="project" value="UniProtKB-KW"/>
</dbReference>
<comment type="similarity">
    <text evidence="2">In the N-terminal section; belongs to the transposase 2 family.</text>
</comment>
<protein>
    <submittedName>
        <fullName evidence="7">Transposase</fullName>
    </submittedName>
</protein>
<dbReference type="NCBIfam" id="NF040570">
    <property type="entry name" value="guided_TnpB"/>
    <property type="match status" value="1"/>
</dbReference>
<comment type="caution">
    <text evidence="7">The sequence shown here is derived from an EMBL/GenBank/DDBJ whole genome shotgun (WGS) entry which is preliminary data.</text>
</comment>
<evidence type="ECO:0000256" key="5">
    <source>
        <dbReference type="ARBA" id="ARBA00023172"/>
    </source>
</evidence>
<dbReference type="EMBL" id="BLAY01000015">
    <property type="protein sequence ID" value="GET36620.1"/>
    <property type="molecule type" value="Genomic_DNA"/>
</dbReference>
<evidence type="ECO:0000313" key="8">
    <source>
        <dbReference type="Proteomes" id="UP001050975"/>
    </source>
</evidence>
<dbReference type="Pfam" id="PF07282">
    <property type="entry name" value="Cas12f1-like_TNB"/>
    <property type="match status" value="1"/>
</dbReference>
<reference evidence="7" key="1">
    <citation type="submission" date="2019-10" db="EMBL/GenBank/DDBJ databases">
        <title>Draft genome sequece of Microseira wollei NIES-4236.</title>
        <authorList>
            <person name="Yamaguchi H."/>
            <person name="Suzuki S."/>
            <person name="Kawachi M."/>
        </authorList>
    </citation>
    <scope>NUCLEOTIDE SEQUENCE</scope>
    <source>
        <strain evidence="7">NIES-4236</strain>
    </source>
</reference>